<gene>
    <name evidence="1" type="ORF">JOC58_003069</name>
</gene>
<evidence type="ECO:0000313" key="1">
    <source>
        <dbReference type="EMBL" id="MDR6245170.1"/>
    </source>
</evidence>
<protein>
    <submittedName>
        <fullName evidence="1">Spy/CpxP family protein refolding chaperone</fullName>
    </submittedName>
</protein>
<accession>A0ABU1J0Y8</accession>
<evidence type="ECO:0000313" key="2">
    <source>
        <dbReference type="Proteomes" id="UP001185028"/>
    </source>
</evidence>
<name>A0ABU1J0Y8_9BACL</name>
<proteinExistence type="predicted"/>
<dbReference type="RefSeq" id="WP_188776534.1">
    <property type="nucleotide sequence ID" value="NZ_BMMB01000007.1"/>
</dbReference>
<organism evidence="1 2">
    <name type="scientific">Paenibacillus hunanensis</name>
    <dbReference type="NCBI Taxonomy" id="539262"/>
    <lineage>
        <taxon>Bacteria</taxon>
        <taxon>Bacillati</taxon>
        <taxon>Bacillota</taxon>
        <taxon>Bacilli</taxon>
        <taxon>Bacillales</taxon>
        <taxon>Paenibacillaceae</taxon>
        <taxon>Paenibacillus</taxon>
    </lineage>
</organism>
<dbReference type="EMBL" id="JAVDQH010000012">
    <property type="protein sequence ID" value="MDR6245170.1"/>
    <property type="molecule type" value="Genomic_DNA"/>
</dbReference>
<reference evidence="1 2" key="1">
    <citation type="submission" date="2023-07" db="EMBL/GenBank/DDBJ databases">
        <title>Genomic Encyclopedia of Type Strains, Phase IV (KMG-IV): sequencing the most valuable type-strain genomes for metagenomic binning, comparative biology and taxonomic classification.</title>
        <authorList>
            <person name="Goeker M."/>
        </authorList>
    </citation>
    <scope>NUCLEOTIDE SEQUENCE [LARGE SCALE GENOMIC DNA]</scope>
    <source>
        <strain evidence="1 2">DSM 22170</strain>
    </source>
</reference>
<sequence>MSQQQTTWDIELTDEQQQRLRLQFESQRELQKFILTLTVEQLLDAQVYDPEQRSMEGKLYVYHCF</sequence>
<keyword evidence="2" id="KW-1185">Reference proteome</keyword>
<comment type="caution">
    <text evidence="1">The sequence shown here is derived from an EMBL/GenBank/DDBJ whole genome shotgun (WGS) entry which is preliminary data.</text>
</comment>
<dbReference type="Proteomes" id="UP001185028">
    <property type="component" value="Unassembled WGS sequence"/>
</dbReference>